<proteinExistence type="inferred from homology"/>
<organism evidence="5 6">
    <name type="scientific">Rhizocola hellebori</name>
    <dbReference type="NCBI Taxonomy" id="1392758"/>
    <lineage>
        <taxon>Bacteria</taxon>
        <taxon>Bacillati</taxon>
        <taxon>Actinomycetota</taxon>
        <taxon>Actinomycetes</taxon>
        <taxon>Micromonosporales</taxon>
        <taxon>Micromonosporaceae</taxon>
        <taxon>Rhizocola</taxon>
    </lineage>
</organism>
<dbReference type="InterPro" id="IPR022770">
    <property type="entry name" value="IucA/IucC-like_C"/>
</dbReference>
<dbReference type="InterPro" id="IPR007310">
    <property type="entry name" value="Aerobactin_biosyn_IucA/IucC_N"/>
</dbReference>
<evidence type="ECO:0008006" key="7">
    <source>
        <dbReference type="Google" id="ProtNLM"/>
    </source>
</evidence>
<reference evidence="5" key="1">
    <citation type="submission" date="2021-01" db="EMBL/GenBank/DDBJ databases">
        <title>Whole genome shotgun sequence of Rhizocola hellebori NBRC 109834.</title>
        <authorList>
            <person name="Komaki H."/>
            <person name="Tamura T."/>
        </authorList>
    </citation>
    <scope>NUCLEOTIDE SEQUENCE</scope>
    <source>
        <strain evidence="5">NBRC 109834</strain>
    </source>
</reference>
<dbReference type="PANTHER" id="PTHR34384:SF5">
    <property type="entry name" value="L-2,3-DIAMINOPROPANOATE--CITRATE LIGASE"/>
    <property type="match status" value="1"/>
</dbReference>
<dbReference type="AlphaFoldDB" id="A0A8J3VEZ9"/>
<feature type="domain" description="Aerobactin siderophore biosynthesis IucA/IucC-like C-terminal" evidence="4">
    <location>
        <begin position="340"/>
        <end position="482"/>
    </location>
</feature>
<evidence type="ECO:0000313" key="5">
    <source>
        <dbReference type="EMBL" id="GIH04075.1"/>
    </source>
</evidence>
<dbReference type="PANTHER" id="PTHR34384">
    <property type="entry name" value="L-2,3-DIAMINOPROPANOATE--CITRATE LIGASE"/>
    <property type="match status" value="1"/>
</dbReference>
<dbReference type="Pfam" id="PF04183">
    <property type="entry name" value="IucA_IucC"/>
    <property type="match status" value="1"/>
</dbReference>
<dbReference type="EMBL" id="BONY01000011">
    <property type="protein sequence ID" value="GIH04075.1"/>
    <property type="molecule type" value="Genomic_DNA"/>
</dbReference>
<sequence>MGRSVLDLSATLPAARVAVATKLAEALWREDIGDARQRFSGRVHAFDRVVLDPVDLDPVSLVEHEGLRAELASAVTGLAVAYARRAEQDAVRRASGAPDMPSLVADLGADAACVRLEQLATEGHNLHPCGRTRLGWSIDDMLAHDLETPSTLVRFLSVPEKLALGDELSEHLGVKAGVGRALLPVHAWQLGHLRELLADRFADGTIEVLDEEWRALPTAALRTLLEPGGEYLKMSLDIQVTSTRRTISVASTRNGPILSELLSRCVESDRVLLMAETAGVASPLGDSRQLSTIVRAGLAGRLADDEVPIPAIALPALDPITGATVLQGLVAQHGGDPLAFLIDYANLLVPVVLRVAAQHGIGLEAHLQNCVPTFVAGRPHRLALRDFAGLRICEQPGVQLWPGSVITTADREVMLAKVAYTVFQAHLGELVLSLGVEEEAAWRAVRAIVDETLAGHPDHAFYTAPSLPHKALTRMRLSGRGDVYVQVRNPLHG</sequence>
<name>A0A8J3VEZ9_9ACTN</name>
<dbReference type="GO" id="GO:0016881">
    <property type="term" value="F:acid-amino acid ligase activity"/>
    <property type="evidence" value="ECO:0007669"/>
    <property type="project" value="UniProtKB-ARBA"/>
</dbReference>
<comment type="caution">
    <text evidence="5">The sequence shown here is derived from an EMBL/GenBank/DDBJ whole genome shotgun (WGS) entry which is preliminary data.</text>
</comment>
<evidence type="ECO:0000313" key="6">
    <source>
        <dbReference type="Proteomes" id="UP000612899"/>
    </source>
</evidence>
<dbReference type="GO" id="GO:0019290">
    <property type="term" value="P:siderophore biosynthetic process"/>
    <property type="evidence" value="ECO:0007669"/>
    <property type="project" value="InterPro"/>
</dbReference>
<keyword evidence="6" id="KW-1185">Reference proteome</keyword>
<protein>
    <recommendedName>
        <fullName evidence="7">Siderophore synthetase component</fullName>
    </recommendedName>
</protein>
<dbReference type="Gene3D" id="1.10.510.40">
    <property type="match status" value="1"/>
</dbReference>
<dbReference type="Pfam" id="PF06276">
    <property type="entry name" value="FhuF"/>
    <property type="match status" value="1"/>
</dbReference>
<accession>A0A8J3VEZ9</accession>
<evidence type="ECO:0000259" key="3">
    <source>
        <dbReference type="Pfam" id="PF04183"/>
    </source>
</evidence>
<dbReference type="Proteomes" id="UP000612899">
    <property type="component" value="Unassembled WGS sequence"/>
</dbReference>
<gene>
    <name evidence="5" type="ORF">Rhe02_21420</name>
</gene>
<dbReference type="RefSeq" id="WP_203907977.1">
    <property type="nucleotide sequence ID" value="NZ_BONY01000011.1"/>
</dbReference>
<dbReference type="InterPro" id="IPR037455">
    <property type="entry name" value="LucA/IucC-like"/>
</dbReference>
<feature type="domain" description="Aerobactin siderophore biosynthesis IucA/IucC N-terminal" evidence="3">
    <location>
        <begin position="114"/>
        <end position="314"/>
    </location>
</feature>
<comment type="similarity">
    <text evidence="2">Belongs to the IucA/IucC family.</text>
</comment>
<evidence type="ECO:0000256" key="1">
    <source>
        <dbReference type="ARBA" id="ARBA00004924"/>
    </source>
</evidence>
<evidence type="ECO:0000259" key="4">
    <source>
        <dbReference type="Pfam" id="PF06276"/>
    </source>
</evidence>
<comment type="pathway">
    <text evidence="1">Siderophore biosynthesis.</text>
</comment>
<evidence type="ECO:0000256" key="2">
    <source>
        <dbReference type="ARBA" id="ARBA00007832"/>
    </source>
</evidence>